<organism evidence="3 4">
    <name type="scientific">Albimonas donghaensis</name>
    <dbReference type="NCBI Taxonomy" id="356660"/>
    <lineage>
        <taxon>Bacteria</taxon>
        <taxon>Pseudomonadati</taxon>
        <taxon>Pseudomonadota</taxon>
        <taxon>Alphaproteobacteria</taxon>
        <taxon>Rhodobacterales</taxon>
        <taxon>Paracoccaceae</taxon>
        <taxon>Albimonas</taxon>
    </lineage>
</organism>
<reference evidence="3 4" key="1">
    <citation type="submission" date="2016-10" db="EMBL/GenBank/DDBJ databases">
        <authorList>
            <person name="de Groot N.N."/>
        </authorList>
    </citation>
    <scope>NUCLEOTIDE SEQUENCE [LARGE SCALE GENOMIC DNA]</scope>
    <source>
        <strain evidence="3 4">DSM 17890</strain>
    </source>
</reference>
<dbReference type="Gene3D" id="3.90.226.10">
    <property type="entry name" value="2-enoyl-CoA Hydratase, Chain A, domain 1"/>
    <property type="match status" value="2"/>
</dbReference>
<name>A0A1H2RRX7_9RHOB</name>
<dbReference type="AlphaFoldDB" id="A0A1H2RRX7"/>
<dbReference type="InterPro" id="IPR011763">
    <property type="entry name" value="COA_CT_C"/>
</dbReference>
<dbReference type="GO" id="GO:0004658">
    <property type="term" value="F:propionyl-CoA carboxylase activity"/>
    <property type="evidence" value="ECO:0007669"/>
    <property type="project" value="TreeGrafter"/>
</dbReference>
<evidence type="ECO:0000259" key="1">
    <source>
        <dbReference type="PROSITE" id="PS50980"/>
    </source>
</evidence>
<accession>A0A1H2RRX7</accession>
<dbReference type="STRING" id="356660.SAMN05444336_101443"/>
<feature type="domain" description="CoA carboxyltransferase C-terminal" evidence="2">
    <location>
        <begin position="264"/>
        <end position="513"/>
    </location>
</feature>
<dbReference type="SUPFAM" id="SSF52096">
    <property type="entry name" value="ClpP/crotonase"/>
    <property type="match status" value="2"/>
</dbReference>
<dbReference type="EMBL" id="FNMZ01000001">
    <property type="protein sequence ID" value="SDW22058.1"/>
    <property type="molecule type" value="Genomic_DNA"/>
</dbReference>
<dbReference type="Proteomes" id="UP000199118">
    <property type="component" value="Unassembled WGS sequence"/>
</dbReference>
<sequence length="513" mass="55107">MTDPSGVAELRVRRGLAEAMGGEEKLARHIAAGKLPVRERIARLCDPDSFREIGSVSGKAGYDADGVLTDFSPANFIFGRARIDGRAVVIAADDFTVRGGAADASITGKVEQAEAMAHTLRLPLIRLIDATGGSVKTIESLGRTYVPANPSWGDLIRNLESVPVVALVLGSVAGIASARAVSAHLTVMVESISHMFIAGPPVVKRTGIDMGKEELGGARVHEKAGAADLVVKSEDEAFATARAFLSFLPSSVGEPLPARAASDPEDRADADLGAIVPADRRKVYPMRDILRRVFDDGDVFEMAPKFGRASITALARLGGRPVAVMASDPRVYGGAWGADTCDKAIRFLDFAETFRLPLVHFVDIPGFMIGPEAERTGTIRHGARALAAVYRASVPVCSILVRKCFGVAGAAHMNPEGFRHRYAWPSGDWGSIPLEGGIEAAWKRDLEAAPDREAMLAEITERLDALRSPFRTAEAFGVEEIIDPAETRTLLCEFAELAYRRNLRDAPQARYRP</sequence>
<dbReference type="PANTHER" id="PTHR43842:SF2">
    <property type="entry name" value="PROPIONYL-COA CARBOXYLASE BETA CHAIN, MITOCHONDRIAL"/>
    <property type="match status" value="1"/>
</dbReference>
<keyword evidence="4" id="KW-1185">Reference proteome</keyword>
<dbReference type="OrthoDB" id="9803706at2"/>
<gene>
    <name evidence="3" type="ORF">SAMN05444336_101443</name>
</gene>
<protein>
    <submittedName>
        <fullName evidence="3">Propionyl-CoA carboxylase beta chain</fullName>
    </submittedName>
</protein>
<dbReference type="InterPro" id="IPR011762">
    <property type="entry name" value="COA_CT_N"/>
</dbReference>
<feature type="domain" description="CoA carboxyltransferase N-terminal" evidence="1">
    <location>
        <begin position="1"/>
        <end position="262"/>
    </location>
</feature>
<dbReference type="PROSITE" id="PS50980">
    <property type="entry name" value="COA_CT_NTER"/>
    <property type="match status" value="1"/>
</dbReference>
<evidence type="ECO:0000259" key="2">
    <source>
        <dbReference type="PROSITE" id="PS50989"/>
    </source>
</evidence>
<evidence type="ECO:0000313" key="4">
    <source>
        <dbReference type="Proteomes" id="UP000199118"/>
    </source>
</evidence>
<dbReference type="Pfam" id="PF01039">
    <property type="entry name" value="Carboxyl_trans"/>
    <property type="match status" value="1"/>
</dbReference>
<dbReference type="PANTHER" id="PTHR43842">
    <property type="entry name" value="PROPIONYL-COA CARBOXYLASE BETA CHAIN"/>
    <property type="match status" value="1"/>
</dbReference>
<proteinExistence type="predicted"/>
<dbReference type="RefSeq" id="WP_092679490.1">
    <property type="nucleotide sequence ID" value="NZ_FNMZ01000001.1"/>
</dbReference>
<dbReference type="PROSITE" id="PS50989">
    <property type="entry name" value="COA_CT_CTER"/>
    <property type="match status" value="1"/>
</dbReference>
<dbReference type="InterPro" id="IPR051047">
    <property type="entry name" value="AccD/PCCB"/>
</dbReference>
<evidence type="ECO:0000313" key="3">
    <source>
        <dbReference type="EMBL" id="SDW22058.1"/>
    </source>
</evidence>
<dbReference type="InterPro" id="IPR029045">
    <property type="entry name" value="ClpP/crotonase-like_dom_sf"/>
</dbReference>
<dbReference type="InterPro" id="IPR034733">
    <property type="entry name" value="AcCoA_carboxyl_beta"/>
</dbReference>